<reference evidence="2 3" key="1">
    <citation type="submission" date="2020-08" db="EMBL/GenBank/DDBJ databases">
        <title>Genome sequence of Nocardioides mesophilus KACC 16243T.</title>
        <authorList>
            <person name="Hyun D.-W."/>
            <person name="Bae J.-W."/>
        </authorList>
    </citation>
    <scope>NUCLEOTIDE SEQUENCE [LARGE SCALE GENOMIC DNA]</scope>
    <source>
        <strain evidence="2 3">KACC 16243</strain>
    </source>
</reference>
<dbReference type="EMBL" id="CP060713">
    <property type="protein sequence ID" value="QNN52924.1"/>
    <property type="molecule type" value="Genomic_DNA"/>
</dbReference>
<dbReference type="AlphaFoldDB" id="A0A7G9RBE9"/>
<protein>
    <submittedName>
        <fullName evidence="2">Uncharacterized protein</fullName>
    </submittedName>
</protein>
<evidence type="ECO:0000256" key="1">
    <source>
        <dbReference type="SAM" id="MobiDB-lite"/>
    </source>
</evidence>
<feature type="region of interest" description="Disordered" evidence="1">
    <location>
        <begin position="174"/>
        <end position="195"/>
    </location>
</feature>
<proteinExistence type="predicted"/>
<evidence type="ECO:0000313" key="2">
    <source>
        <dbReference type="EMBL" id="QNN52924.1"/>
    </source>
</evidence>
<accession>A0A7G9RBE9</accession>
<dbReference type="KEGG" id="nmes:H9L09_21335"/>
<gene>
    <name evidence="2" type="ORF">H9L09_21335</name>
</gene>
<keyword evidence="3" id="KW-1185">Reference proteome</keyword>
<dbReference type="Proteomes" id="UP000515947">
    <property type="component" value="Chromosome"/>
</dbReference>
<name>A0A7G9RBE9_9ACTN</name>
<organism evidence="2 3">
    <name type="scientific">Nocardioides mesophilus</name>
    <dbReference type="NCBI Taxonomy" id="433659"/>
    <lineage>
        <taxon>Bacteria</taxon>
        <taxon>Bacillati</taxon>
        <taxon>Actinomycetota</taxon>
        <taxon>Actinomycetes</taxon>
        <taxon>Propionibacteriales</taxon>
        <taxon>Nocardioidaceae</taxon>
        <taxon>Nocardioides</taxon>
    </lineage>
</organism>
<evidence type="ECO:0000313" key="3">
    <source>
        <dbReference type="Proteomes" id="UP000515947"/>
    </source>
</evidence>
<sequence>MTPHFDSGSPVPRDIALPLARAYVAQLDWRLPWFRDRVAAAGGPPVDGSVESLDALASFAAARAHDPGPVTAEPFWFEPPGHRPDWTEAGAEWVEGLAAVVAEVITAATGARWVFDSDPRYVTGHQPVLQGVVNTPQRLASLAVADSLSGRTGRPLSTLVPKMIDQYARGGRLADAPDLGEADGPRAAAAPPPAGPVTVEVTPLTGGPWDVQVSLPEEVEDLLGAAAYASLEERFAAVPGVRAVVFEDRDVAVLATDGLDPEELRRALDGVLAGLRAAGGAGPGPAR</sequence>
<dbReference type="RefSeq" id="WP_187578766.1">
    <property type="nucleotide sequence ID" value="NZ_CP060713.1"/>
</dbReference>